<dbReference type="InterPro" id="IPR003593">
    <property type="entry name" value="AAA+_ATPase"/>
</dbReference>
<accession>A0A7K3VWD1</accession>
<dbReference type="PANTHER" id="PTHR43875:SF1">
    <property type="entry name" value="OSMOPROTECTIVE COMPOUNDS UPTAKE ATP-BINDING PROTEIN GGTA"/>
    <property type="match status" value="1"/>
</dbReference>
<dbReference type="GO" id="GO:0005524">
    <property type="term" value="F:ATP binding"/>
    <property type="evidence" value="ECO:0007669"/>
    <property type="project" value="UniProtKB-KW"/>
</dbReference>
<dbReference type="PROSITE" id="PS00211">
    <property type="entry name" value="ABC_TRANSPORTER_1"/>
    <property type="match status" value="1"/>
</dbReference>
<dbReference type="InterPro" id="IPR047641">
    <property type="entry name" value="ABC_transpr_MalK/UgpC-like"/>
</dbReference>
<dbReference type="FunFam" id="3.40.50.300:FF:000042">
    <property type="entry name" value="Maltose/maltodextrin ABC transporter, ATP-binding protein"/>
    <property type="match status" value="1"/>
</dbReference>
<evidence type="ECO:0000256" key="3">
    <source>
        <dbReference type="ARBA" id="ARBA00022840"/>
    </source>
</evidence>
<evidence type="ECO:0000259" key="4">
    <source>
        <dbReference type="PROSITE" id="PS50893"/>
    </source>
</evidence>
<dbReference type="AlphaFoldDB" id="A0A7K3VWD1"/>
<protein>
    <submittedName>
        <fullName evidence="5">ABC transporter ATP-binding protein</fullName>
    </submittedName>
</protein>
<evidence type="ECO:0000313" key="6">
    <source>
        <dbReference type="Proteomes" id="UP000470246"/>
    </source>
</evidence>
<feature type="domain" description="ABC transporter" evidence="4">
    <location>
        <begin position="4"/>
        <end position="242"/>
    </location>
</feature>
<keyword evidence="3 5" id="KW-0067">ATP-binding</keyword>
<dbReference type="InterPro" id="IPR017871">
    <property type="entry name" value="ABC_transporter-like_CS"/>
</dbReference>
<dbReference type="Proteomes" id="UP000470246">
    <property type="component" value="Unassembled WGS sequence"/>
</dbReference>
<evidence type="ECO:0000256" key="2">
    <source>
        <dbReference type="ARBA" id="ARBA00022741"/>
    </source>
</evidence>
<reference evidence="5 6" key="1">
    <citation type="submission" date="2020-02" db="EMBL/GenBank/DDBJ databases">
        <title>Geodermatophilus sabuli CPCC 205279 I12A-02694.</title>
        <authorList>
            <person name="Jiang Z."/>
        </authorList>
    </citation>
    <scope>NUCLEOTIDE SEQUENCE [LARGE SCALE GENOMIC DNA]</scope>
    <source>
        <strain evidence="5 6">I12A-02694</strain>
    </source>
</reference>
<dbReference type="EMBL" id="JAAGWF010000004">
    <property type="protein sequence ID" value="NEK56961.1"/>
    <property type="molecule type" value="Genomic_DNA"/>
</dbReference>
<dbReference type="GO" id="GO:0016887">
    <property type="term" value="F:ATP hydrolysis activity"/>
    <property type="evidence" value="ECO:0007669"/>
    <property type="project" value="InterPro"/>
</dbReference>
<keyword evidence="2" id="KW-0547">Nucleotide-binding</keyword>
<keyword evidence="1" id="KW-0813">Transport</keyword>
<dbReference type="Gene3D" id="3.40.50.300">
    <property type="entry name" value="P-loop containing nucleotide triphosphate hydrolases"/>
    <property type="match status" value="1"/>
</dbReference>
<gene>
    <name evidence="5" type="ORF">GCU56_03625</name>
</gene>
<dbReference type="SUPFAM" id="SSF52540">
    <property type="entry name" value="P-loop containing nucleoside triphosphate hydrolases"/>
    <property type="match status" value="1"/>
</dbReference>
<dbReference type="RefSeq" id="WP_163480144.1">
    <property type="nucleotide sequence ID" value="NZ_JAAGWF010000004.1"/>
</dbReference>
<dbReference type="InterPro" id="IPR003439">
    <property type="entry name" value="ABC_transporter-like_ATP-bd"/>
</dbReference>
<dbReference type="PROSITE" id="PS50893">
    <property type="entry name" value="ABC_TRANSPORTER_2"/>
    <property type="match status" value="1"/>
</dbReference>
<proteinExistence type="predicted"/>
<keyword evidence="6" id="KW-1185">Reference proteome</keyword>
<feature type="non-terminal residue" evidence="5">
    <location>
        <position position="253"/>
    </location>
</feature>
<name>A0A7K3VWD1_9ACTN</name>
<evidence type="ECO:0000256" key="1">
    <source>
        <dbReference type="ARBA" id="ARBA00022448"/>
    </source>
</evidence>
<organism evidence="5 6">
    <name type="scientific">Geodermatophilus sabuli</name>
    <dbReference type="NCBI Taxonomy" id="1564158"/>
    <lineage>
        <taxon>Bacteria</taxon>
        <taxon>Bacillati</taxon>
        <taxon>Actinomycetota</taxon>
        <taxon>Actinomycetes</taxon>
        <taxon>Geodermatophilales</taxon>
        <taxon>Geodermatophilaceae</taxon>
        <taxon>Geodermatophilus</taxon>
    </lineage>
</organism>
<sequence>MAQIDLKGLTKEFDGGVRAVDDLDLQIADGEFVSLLGPSGCGKTTTLRCIAGLERPTAGEILFDGAPIVSLERGVFLPPEKRHMGMVFQSYALWPHMTAFANVAYPLNRSKTVDKGEIAPRVEQMLATVGLSDVGGRLPSKLSGGQQQRVALARALINRPRVVLFDEPFSNLDSILRSQMRREVRSLHERLGTTSVYVTHDRTEAMALSDRVVVMKLGVIQQIGTPREIYTKPANRFVADFIGFDNILKAEVV</sequence>
<dbReference type="PANTHER" id="PTHR43875">
    <property type="entry name" value="MALTODEXTRIN IMPORT ATP-BINDING PROTEIN MSMX"/>
    <property type="match status" value="1"/>
</dbReference>
<dbReference type="Pfam" id="PF00005">
    <property type="entry name" value="ABC_tran"/>
    <property type="match status" value="1"/>
</dbReference>
<dbReference type="SMART" id="SM00382">
    <property type="entry name" value="AAA"/>
    <property type="match status" value="1"/>
</dbReference>
<dbReference type="InterPro" id="IPR027417">
    <property type="entry name" value="P-loop_NTPase"/>
</dbReference>
<evidence type="ECO:0000313" key="5">
    <source>
        <dbReference type="EMBL" id="NEK56961.1"/>
    </source>
</evidence>
<dbReference type="GO" id="GO:0140359">
    <property type="term" value="F:ABC-type transporter activity"/>
    <property type="evidence" value="ECO:0007669"/>
    <property type="project" value="UniProtKB-ARBA"/>
</dbReference>
<dbReference type="GO" id="GO:0055052">
    <property type="term" value="C:ATP-binding cassette (ABC) transporter complex, substrate-binding subunit-containing"/>
    <property type="evidence" value="ECO:0007669"/>
    <property type="project" value="TreeGrafter"/>
</dbReference>
<comment type="caution">
    <text evidence="5">The sequence shown here is derived from an EMBL/GenBank/DDBJ whole genome shotgun (WGS) entry which is preliminary data.</text>
</comment>